<dbReference type="CDD" id="cd16917">
    <property type="entry name" value="HATPase_UhpB-NarQ-NarX-like"/>
    <property type="match status" value="1"/>
</dbReference>
<comment type="caution">
    <text evidence="12">The sequence shown here is derived from an EMBL/GenBank/DDBJ whole genome shotgun (WGS) entry which is preliminary data.</text>
</comment>
<dbReference type="PANTHER" id="PTHR24421:SF10">
    <property type="entry name" value="NITRATE_NITRITE SENSOR PROTEIN NARQ"/>
    <property type="match status" value="1"/>
</dbReference>
<keyword evidence="8" id="KW-0902">Two-component regulatory system</keyword>
<keyword evidence="6 12" id="KW-0418">Kinase</keyword>
<protein>
    <recommendedName>
        <fullName evidence="2">histidine kinase</fullName>
        <ecNumber evidence="2">2.7.13.3</ecNumber>
    </recommendedName>
</protein>
<keyword evidence="13" id="KW-1185">Reference proteome</keyword>
<feature type="transmembrane region" description="Helical" evidence="9">
    <location>
        <begin position="58"/>
        <end position="79"/>
    </location>
</feature>
<evidence type="ECO:0000256" key="6">
    <source>
        <dbReference type="ARBA" id="ARBA00022777"/>
    </source>
</evidence>
<feature type="domain" description="Signal transduction histidine kinase subgroup 3 dimerisation and phosphoacceptor" evidence="10">
    <location>
        <begin position="244"/>
        <end position="309"/>
    </location>
</feature>
<keyword evidence="3" id="KW-0597">Phosphoprotein</keyword>
<dbReference type="PANTHER" id="PTHR24421">
    <property type="entry name" value="NITRATE/NITRITE SENSOR PROTEIN NARX-RELATED"/>
    <property type="match status" value="1"/>
</dbReference>
<feature type="transmembrane region" description="Helical" evidence="9">
    <location>
        <begin position="182"/>
        <end position="206"/>
    </location>
</feature>
<dbReference type="Gene3D" id="3.30.565.10">
    <property type="entry name" value="Histidine kinase-like ATPase, C-terminal domain"/>
    <property type="match status" value="1"/>
</dbReference>
<evidence type="ECO:0000256" key="7">
    <source>
        <dbReference type="ARBA" id="ARBA00022840"/>
    </source>
</evidence>
<evidence type="ECO:0000259" key="10">
    <source>
        <dbReference type="Pfam" id="PF07730"/>
    </source>
</evidence>
<dbReference type="GO" id="GO:0016301">
    <property type="term" value="F:kinase activity"/>
    <property type="evidence" value="ECO:0007669"/>
    <property type="project" value="UniProtKB-KW"/>
</dbReference>
<dbReference type="Pfam" id="PF07730">
    <property type="entry name" value="HisKA_3"/>
    <property type="match status" value="1"/>
</dbReference>
<dbReference type="Proteomes" id="UP001499851">
    <property type="component" value="Unassembled WGS sequence"/>
</dbReference>
<evidence type="ECO:0000256" key="1">
    <source>
        <dbReference type="ARBA" id="ARBA00000085"/>
    </source>
</evidence>
<evidence type="ECO:0000256" key="4">
    <source>
        <dbReference type="ARBA" id="ARBA00022679"/>
    </source>
</evidence>
<feature type="transmembrane region" description="Helical" evidence="9">
    <location>
        <begin position="140"/>
        <end position="161"/>
    </location>
</feature>
<organism evidence="12 13">
    <name type="scientific">Glycomyces endophyticus</name>
    <dbReference type="NCBI Taxonomy" id="480996"/>
    <lineage>
        <taxon>Bacteria</taxon>
        <taxon>Bacillati</taxon>
        <taxon>Actinomycetota</taxon>
        <taxon>Actinomycetes</taxon>
        <taxon>Glycomycetales</taxon>
        <taxon>Glycomycetaceae</taxon>
        <taxon>Glycomyces</taxon>
    </lineage>
</organism>
<reference evidence="12 13" key="1">
    <citation type="journal article" date="2019" name="Int. J. Syst. Evol. Microbiol.">
        <title>The Global Catalogue of Microorganisms (GCM) 10K type strain sequencing project: providing services to taxonomists for standard genome sequencing and annotation.</title>
        <authorList>
            <consortium name="The Broad Institute Genomics Platform"/>
            <consortium name="The Broad Institute Genome Sequencing Center for Infectious Disease"/>
            <person name="Wu L."/>
            <person name="Ma J."/>
        </authorList>
    </citation>
    <scope>NUCLEOTIDE SEQUENCE [LARGE SCALE GENOMIC DNA]</scope>
    <source>
        <strain evidence="12 13">JCM 16001</strain>
    </source>
</reference>
<evidence type="ECO:0000256" key="8">
    <source>
        <dbReference type="ARBA" id="ARBA00023012"/>
    </source>
</evidence>
<dbReference type="EC" id="2.7.13.3" evidence="2"/>
<name>A0ABN2GI97_9ACTN</name>
<evidence type="ECO:0000256" key="5">
    <source>
        <dbReference type="ARBA" id="ARBA00022741"/>
    </source>
</evidence>
<keyword evidence="7" id="KW-0067">ATP-binding</keyword>
<dbReference type="InterPro" id="IPR025828">
    <property type="entry name" value="Put_sensor_dom"/>
</dbReference>
<dbReference type="EMBL" id="BAAAQF010000005">
    <property type="protein sequence ID" value="GAA1671690.1"/>
    <property type="molecule type" value="Genomic_DNA"/>
</dbReference>
<evidence type="ECO:0000259" key="11">
    <source>
        <dbReference type="Pfam" id="PF13796"/>
    </source>
</evidence>
<evidence type="ECO:0000256" key="3">
    <source>
        <dbReference type="ARBA" id="ARBA00022553"/>
    </source>
</evidence>
<dbReference type="InterPro" id="IPR050482">
    <property type="entry name" value="Sensor_HK_TwoCompSys"/>
</dbReference>
<gene>
    <name evidence="12" type="ORF">GCM10009830_17140</name>
</gene>
<dbReference type="SUPFAM" id="SSF55874">
    <property type="entry name" value="ATPase domain of HSP90 chaperone/DNA topoisomerase II/histidine kinase"/>
    <property type="match status" value="1"/>
</dbReference>
<dbReference type="InterPro" id="IPR011712">
    <property type="entry name" value="Sig_transdc_His_kin_sub3_dim/P"/>
</dbReference>
<keyword evidence="4" id="KW-0808">Transferase</keyword>
<dbReference type="Pfam" id="PF13796">
    <property type="entry name" value="Sensor"/>
    <property type="match status" value="1"/>
</dbReference>
<sequence>MNEDPQTALEALARRRLPATAWPWRSALHLLAILPVAAVAFALFGVPWVVLAARLGEGGLGIAEAAVLMLIGLALAAVLGPPASGPLARAALRRLPRVDHRPVEPRRSAGGPLARYTDPGAWLETAYACALAFASPVLGLAVPLTALLAATLLASPVLVIAQEPGDLPIALGFGQVHTLGQTPPYVALGLALAAVLPYLATLLAGVHAAVARALLTGGPAEDLRAELVEVSRSRTRLADAFEAERLRIERDLHDGAQQRLVGLTLKLGLARLDLPPDSPAAATVGEAHDQAKHLMAELRELIHGIRPQILTDLGLAAAIGELADASPVPVDVDARLDGRLPGQVEHTAYFVVAEALTNVARHSGAAAAAVTARVLDGTLTVDVRDDGRGGADPGLGTGLTGLADRVAVAGGRMLLSSPAGGPTVLRVEVPCTETRTA</sequence>
<feature type="transmembrane region" description="Helical" evidence="9">
    <location>
        <begin position="27"/>
        <end position="51"/>
    </location>
</feature>
<dbReference type="InterPro" id="IPR036890">
    <property type="entry name" value="HATPase_C_sf"/>
</dbReference>
<proteinExistence type="predicted"/>
<accession>A0ABN2GI97</accession>
<evidence type="ECO:0000256" key="9">
    <source>
        <dbReference type="SAM" id="Phobius"/>
    </source>
</evidence>
<keyword evidence="9" id="KW-1133">Transmembrane helix</keyword>
<feature type="domain" description="Putative sensor" evidence="11">
    <location>
        <begin position="87"/>
        <end position="215"/>
    </location>
</feature>
<keyword evidence="5" id="KW-0547">Nucleotide-binding</keyword>
<keyword evidence="9" id="KW-0472">Membrane</keyword>
<evidence type="ECO:0000256" key="2">
    <source>
        <dbReference type="ARBA" id="ARBA00012438"/>
    </source>
</evidence>
<evidence type="ECO:0000313" key="12">
    <source>
        <dbReference type="EMBL" id="GAA1671690.1"/>
    </source>
</evidence>
<comment type="catalytic activity">
    <reaction evidence="1">
        <text>ATP + protein L-histidine = ADP + protein N-phospho-L-histidine.</text>
        <dbReference type="EC" id="2.7.13.3"/>
    </reaction>
</comment>
<dbReference type="Gene3D" id="1.20.5.1930">
    <property type="match status" value="1"/>
</dbReference>
<dbReference type="RefSeq" id="WP_344484470.1">
    <property type="nucleotide sequence ID" value="NZ_BAAAQF010000005.1"/>
</dbReference>
<keyword evidence="9" id="KW-0812">Transmembrane</keyword>
<evidence type="ECO:0000313" key="13">
    <source>
        <dbReference type="Proteomes" id="UP001499851"/>
    </source>
</evidence>